<evidence type="ECO:0000313" key="5">
    <source>
        <dbReference type="EMBL" id="EDO34287.1"/>
    </source>
</evidence>
<dbReference type="HOGENOM" id="CLU_052367_0_0_1"/>
<feature type="compositionally biased region" description="Gly residues" evidence="3">
    <location>
        <begin position="26"/>
        <end position="42"/>
    </location>
</feature>
<dbReference type="InterPro" id="IPR051229">
    <property type="entry name" value="ALYREF_mRNA_export"/>
</dbReference>
<protein>
    <recommendedName>
        <fullName evidence="4">RRM domain-containing protein</fullName>
    </recommendedName>
</protein>
<dbReference type="PANTHER" id="PTHR19965:SF82">
    <property type="entry name" value="THO COMPLEX SUBUNIT 4"/>
    <property type="match status" value="1"/>
</dbReference>
<dbReference type="Pfam" id="PF00076">
    <property type="entry name" value="RRM_1"/>
    <property type="match status" value="1"/>
</dbReference>
<evidence type="ECO:0000256" key="1">
    <source>
        <dbReference type="ARBA" id="ARBA00022884"/>
    </source>
</evidence>
<feature type="compositionally biased region" description="Gly residues" evidence="3">
    <location>
        <begin position="72"/>
        <end position="90"/>
    </location>
</feature>
<dbReference type="STRING" id="45351.A7SPU8"/>
<accession>A7SPU8</accession>
<feature type="compositionally biased region" description="Acidic residues" evidence="3">
    <location>
        <begin position="1"/>
        <end position="10"/>
    </location>
</feature>
<dbReference type="OrthoDB" id="1049195at2759"/>
<reference evidence="5 6" key="1">
    <citation type="journal article" date="2007" name="Science">
        <title>Sea anemone genome reveals ancestral eumetazoan gene repertoire and genomic organization.</title>
        <authorList>
            <person name="Putnam N.H."/>
            <person name="Srivastava M."/>
            <person name="Hellsten U."/>
            <person name="Dirks B."/>
            <person name="Chapman J."/>
            <person name="Salamov A."/>
            <person name="Terry A."/>
            <person name="Shapiro H."/>
            <person name="Lindquist E."/>
            <person name="Kapitonov V.V."/>
            <person name="Jurka J."/>
            <person name="Genikhovich G."/>
            <person name="Grigoriev I.V."/>
            <person name="Lucas S.M."/>
            <person name="Steele R.E."/>
            <person name="Finnerty J.R."/>
            <person name="Technau U."/>
            <person name="Martindale M.Q."/>
            <person name="Rokhsar D.S."/>
        </authorList>
    </citation>
    <scope>NUCLEOTIDE SEQUENCE [LARGE SCALE GENOMIC DNA]</scope>
    <source>
        <strain evidence="6">CH2 X CH6</strain>
    </source>
</reference>
<dbReference type="PANTHER" id="PTHR19965">
    <property type="entry name" value="RNA AND EXPORT FACTOR BINDING PROTEIN"/>
    <property type="match status" value="1"/>
</dbReference>
<dbReference type="Gene3D" id="3.30.70.330">
    <property type="match status" value="1"/>
</dbReference>
<proteinExistence type="predicted"/>
<dbReference type="EMBL" id="DS469737">
    <property type="protein sequence ID" value="EDO34287.1"/>
    <property type="molecule type" value="Genomic_DNA"/>
</dbReference>
<dbReference type="SMART" id="SM00360">
    <property type="entry name" value="RRM"/>
    <property type="match status" value="1"/>
</dbReference>
<dbReference type="Proteomes" id="UP000001593">
    <property type="component" value="Unassembled WGS sequence"/>
</dbReference>
<dbReference type="FunCoup" id="A7SPU8">
    <property type="interactions" value="729"/>
</dbReference>
<evidence type="ECO:0000259" key="4">
    <source>
        <dbReference type="PROSITE" id="PS50102"/>
    </source>
</evidence>
<dbReference type="KEGG" id="nve:5505607"/>
<dbReference type="GO" id="GO:0003729">
    <property type="term" value="F:mRNA binding"/>
    <property type="evidence" value="ECO:0000318"/>
    <property type="project" value="GO_Central"/>
</dbReference>
<organism evidence="5 6">
    <name type="scientific">Nematostella vectensis</name>
    <name type="common">Starlet sea anemone</name>
    <dbReference type="NCBI Taxonomy" id="45351"/>
    <lineage>
        <taxon>Eukaryota</taxon>
        <taxon>Metazoa</taxon>
        <taxon>Cnidaria</taxon>
        <taxon>Anthozoa</taxon>
        <taxon>Hexacorallia</taxon>
        <taxon>Actiniaria</taxon>
        <taxon>Edwardsiidae</taxon>
        <taxon>Nematostella</taxon>
    </lineage>
</organism>
<evidence type="ECO:0000256" key="3">
    <source>
        <dbReference type="SAM" id="MobiDB-lite"/>
    </source>
</evidence>
<dbReference type="PhylomeDB" id="A7SPU8"/>
<dbReference type="AlphaFoldDB" id="A7SPU8"/>
<evidence type="ECO:0000256" key="2">
    <source>
        <dbReference type="PROSITE-ProRule" id="PRU00176"/>
    </source>
</evidence>
<dbReference type="InterPro" id="IPR012677">
    <property type="entry name" value="Nucleotide-bd_a/b_plait_sf"/>
</dbReference>
<dbReference type="GO" id="GO:0006406">
    <property type="term" value="P:mRNA export from nucleus"/>
    <property type="evidence" value="ECO:0000318"/>
    <property type="project" value="GO_Central"/>
</dbReference>
<feature type="compositionally biased region" description="Basic and acidic residues" evidence="3">
    <location>
        <begin position="56"/>
        <end position="71"/>
    </location>
</feature>
<feature type="domain" description="RRM" evidence="4">
    <location>
        <begin position="93"/>
        <end position="161"/>
    </location>
</feature>
<dbReference type="InterPro" id="IPR000504">
    <property type="entry name" value="RRM_dom"/>
</dbReference>
<gene>
    <name evidence="5" type="ORF">NEMVEDRAFT_v1g126384</name>
</gene>
<sequence length="169" mass="18240">MADDQLDMSLDDIIKQNKKSSRGGRGRGGSRGPGRRGGGPVGRGRTRGNRSTPYSRPRELPDRWQHDKFDGRGSGGRSFSGGSGGAGGISTGSKLSISNLDFGVSDSDISELFSEFGQVKRSCVHYDASGRSHGTAKVVFVKRKNAQQALKQYNGVPLDGENYWEYLIL</sequence>
<keyword evidence="6" id="KW-1185">Reference proteome</keyword>
<dbReference type="OMA" id="WIWHCIA"/>
<dbReference type="PROSITE" id="PS50102">
    <property type="entry name" value="RRM"/>
    <property type="match status" value="1"/>
</dbReference>
<dbReference type="CDD" id="cd12680">
    <property type="entry name" value="RRM_THOC4"/>
    <property type="match status" value="1"/>
</dbReference>
<evidence type="ECO:0000313" key="6">
    <source>
        <dbReference type="Proteomes" id="UP000001593"/>
    </source>
</evidence>
<keyword evidence="1 2" id="KW-0694">RNA-binding</keyword>
<dbReference type="GO" id="GO:0005634">
    <property type="term" value="C:nucleus"/>
    <property type="evidence" value="ECO:0000318"/>
    <property type="project" value="GO_Central"/>
</dbReference>
<name>A7SPU8_NEMVE</name>
<dbReference type="SUPFAM" id="SSF54928">
    <property type="entry name" value="RNA-binding domain, RBD"/>
    <property type="match status" value="1"/>
</dbReference>
<dbReference type="InParanoid" id="A7SPU8"/>
<dbReference type="eggNOG" id="KOG0533">
    <property type="taxonomic scope" value="Eukaryota"/>
</dbReference>
<feature type="compositionally biased region" description="Basic residues" evidence="3">
    <location>
        <begin position="16"/>
        <end position="25"/>
    </location>
</feature>
<dbReference type="InterPro" id="IPR035979">
    <property type="entry name" value="RBD_domain_sf"/>
</dbReference>
<feature type="region of interest" description="Disordered" evidence="3">
    <location>
        <begin position="1"/>
        <end position="90"/>
    </location>
</feature>